<evidence type="ECO:0000313" key="2">
    <source>
        <dbReference type="Proteomes" id="UP001552299"/>
    </source>
</evidence>
<reference evidence="1 2" key="1">
    <citation type="journal article" date="2024" name="Plant Biotechnol. J.">
        <title>Dendrobium thyrsiflorum genome and its molecular insights into genes involved in important horticultural traits.</title>
        <authorList>
            <person name="Chen B."/>
            <person name="Wang J.Y."/>
            <person name="Zheng P.J."/>
            <person name="Li K.L."/>
            <person name="Liang Y.M."/>
            <person name="Chen X.F."/>
            <person name="Zhang C."/>
            <person name="Zhao X."/>
            <person name="He X."/>
            <person name="Zhang G.Q."/>
            <person name="Liu Z.J."/>
            <person name="Xu Q."/>
        </authorList>
    </citation>
    <scope>NUCLEOTIDE SEQUENCE [LARGE SCALE GENOMIC DNA]</scope>
    <source>
        <strain evidence="1">GZMU011</strain>
    </source>
</reference>
<organism evidence="1 2">
    <name type="scientific">Dendrobium thyrsiflorum</name>
    <name type="common">Pinecone-like raceme dendrobium</name>
    <name type="synonym">Orchid</name>
    <dbReference type="NCBI Taxonomy" id="117978"/>
    <lineage>
        <taxon>Eukaryota</taxon>
        <taxon>Viridiplantae</taxon>
        <taxon>Streptophyta</taxon>
        <taxon>Embryophyta</taxon>
        <taxon>Tracheophyta</taxon>
        <taxon>Spermatophyta</taxon>
        <taxon>Magnoliopsida</taxon>
        <taxon>Liliopsida</taxon>
        <taxon>Asparagales</taxon>
        <taxon>Orchidaceae</taxon>
        <taxon>Epidendroideae</taxon>
        <taxon>Malaxideae</taxon>
        <taxon>Dendrobiinae</taxon>
        <taxon>Dendrobium</taxon>
    </lineage>
</organism>
<dbReference type="AlphaFoldDB" id="A0ABD0V4W9"/>
<dbReference type="Proteomes" id="UP001552299">
    <property type="component" value="Unassembled WGS sequence"/>
</dbReference>
<proteinExistence type="predicted"/>
<comment type="caution">
    <text evidence="1">The sequence shown here is derived from an EMBL/GenBank/DDBJ whole genome shotgun (WGS) entry which is preliminary data.</text>
</comment>
<accession>A0ABD0V4W9</accession>
<keyword evidence="2" id="KW-1185">Reference proteome</keyword>
<sequence>MASFSRGEFFFILMVTCCHELKPALTRFLPLNSSPVEPVKKIPLRTITVLHGKLLPDFSGCVLAAIGGISSAKLLSRTLYAAVYTPLVVVQKFEAVFPENPAPLPCKTAFQKIYVLLLPAVQPPERPSNAIQRISVIGEHTGADHDRNVVVPFDGKLPVPFLLI</sequence>
<dbReference type="EMBL" id="JANQDX010000008">
    <property type="protein sequence ID" value="KAL0920110.1"/>
    <property type="molecule type" value="Genomic_DNA"/>
</dbReference>
<evidence type="ECO:0000313" key="1">
    <source>
        <dbReference type="EMBL" id="KAL0920110.1"/>
    </source>
</evidence>
<gene>
    <name evidence="1" type="ORF">M5K25_009221</name>
</gene>
<protein>
    <submittedName>
        <fullName evidence="1">Uncharacterized protein</fullName>
    </submittedName>
</protein>
<name>A0ABD0V4W9_DENTH</name>